<gene>
    <name evidence="2" type="ORF">FOL01_1463</name>
</gene>
<name>A0A1L6RCZ0_9LACO</name>
<accession>A0A1L6RCZ0</accession>
<organism evidence="2 3">
    <name type="scientific">Weissella jogaejeotgali</name>
    <dbReference type="NCBI Taxonomy" id="1631871"/>
    <lineage>
        <taxon>Bacteria</taxon>
        <taxon>Bacillati</taxon>
        <taxon>Bacillota</taxon>
        <taxon>Bacilli</taxon>
        <taxon>Lactobacillales</taxon>
        <taxon>Lactobacillaceae</taxon>
        <taxon>Weissella</taxon>
    </lineage>
</organism>
<dbReference type="Proteomes" id="UP000185473">
    <property type="component" value="Chromosome"/>
</dbReference>
<evidence type="ECO:0000313" key="2">
    <source>
        <dbReference type="EMBL" id="APS42322.1"/>
    </source>
</evidence>
<dbReference type="GO" id="GO:0003735">
    <property type="term" value="F:structural constituent of ribosome"/>
    <property type="evidence" value="ECO:0007669"/>
    <property type="project" value="TreeGrafter"/>
</dbReference>
<dbReference type="Pfam" id="PF00575">
    <property type="entry name" value="S1"/>
    <property type="match status" value="1"/>
</dbReference>
<feature type="domain" description="S1 motif" evidence="1">
    <location>
        <begin position="6"/>
        <end position="75"/>
    </location>
</feature>
<dbReference type="Gene3D" id="2.40.50.140">
    <property type="entry name" value="Nucleic acid-binding proteins"/>
    <property type="match status" value="1"/>
</dbReference>
<dbReference type="InterPro" id="IPR003029">
    <property type="entry name" value="S1_domain"/>
</dbReference>
<evidence type="ECO:0000259" key="1">
    <source>
        <dbReference type="PROSITE" id="PS50126"/>
    </source>
</evidence>
<dbReference type="GO" id="GO:0003729">
    <property type="term" value="F:mRNA binding"/>
    <property type="evidence" value="ECO:0007669"/>
    <property type="project" value="TreeGrafter"/>
</dbReference>
<dbReference type="EMBL" id="CP014332">
    <property type="protein sequence ID" value="APS42322.1"/>
    <property type="molecule type" value="Genomic_DNA"/>
</dbReference>
<dbReference type="STRING" id="1631871.FOL01_1463"/>
<evidence type="ECO:0000313" key="3">
    <source>
        <dbReference type="Proteomes" id="UP000185473"/>
    </source>
</evidence>
<protein>
    <submittedName>
        <fullName evidence="2">General stress protein 13</fullName>
    </submittedName>
</protein>
<dbReference type="AlphaFoldDB" id="A0A1L6RCZ0"/>
<dbReference type="OrthoDB" id="9810507at2"/>
<dbReference type="InterPro" id="IPR012340">
    <property type="entry name" value="NA-bd_OB-fold"/>
</dbReference>
<dbReference type="GO" id="GO:0006412">
    <property type="term" value="P:translation"/>
    <property type="evidence" value="ECO:0007669"/>
    <property type="project" value="TreeGrafter"/>
</dbReference>
<dbReference type="SUPFAM" id="SSF50249">
    <property type="entry name" value="Nucleic acid-binding proteins"/>
    <property type="match status" value="1"/>
</dbReference>
<dbReference type="KEGG" id="wjo:FOL01_1463"/>
<dbReference type="InterPro" id="IPR050437">
    <property type="entry name" value="Ribos_protein_bS1-like"/>
</dbReference>
<dbReference type="NCBIfam" id="NF040579">
    <property type="entry name" value="S1_dom_CvfD"/>
    <property type="match status" value="1"/>
</dbReference>
<sequence length="132" mass="15174">MTFHVGQVLEGVVTGIQPYGAFVQLDEKHQGLIHISECRSAFIHEIGDEIKVGEPIRVMILDIDLYSHKISLSRRTVLDGYDKAPLDIENVKQEHKYIQHHYWTNQHLEIGFDTISKSGQSMINEALERLHQ</sequence>
<dbReference type="PROSITE" id="PS50126">
    <property type="entry name" value="S1"/>
    <property type="match status" value="1"/>
</dbReference>
<reference evidence="2 3" key="1">
    <citation type="submission" date="2016-02" db="EMBL/GenBank/DDBJ databases">
        <title>Complete Genome Sequence of Weissella jogaejeotgali FOL01.</title>
        <authorList>
            <person name="Lee J.-H."/>
            <person name="Ku H.-J."/>
        </authorList>
    </citation>
    <scope>NUCLEOTIDE SEQUENCE [LARGE SCALE GENOMIC DNA]</scope>
    <source>
        <strain evidence="2 3">FOL01</strain>
    </source>
</reference>
<keyword evidence="3" id="KW-1185">Reference proteome</keyword>
<proteinExistence type="predicted"/>
<dbReference type="PANTHER" id="PTHR10724">
    <property type="entry name" value="30S RIBOSOMAL PROTEIN S1"/>
    <property type="match status" value="1"/>
</dbReference>
<dbReference type="SMART" id="SM00316">
    <property type="entry name" value="S1"/>
    <property type="match status" value="1"/>
</dbReference>